<comment type="caution">
    <text evidence="1">The sequence shown here is derived from an EMBL/GenBank/DDBJ whole genome shotgun (WGS) entry which is preliminary data.</text>
</comment>
<dbReference type="Proteomes" id="UP000265715">
    <property type="component" value="Unassembled WGS sequence"/>
</dbReference>
<organism evidence="1 2">
    <name type="scientific">Calidithermus terrae</name>
    <dbReference type="NCBI Taxonomy" id="1408545"/>
    <lineage>
        <taxon>Bacteria</taxon>
        <taxon>Thermotogati</taxon>
        <taxon>Deinococcota</taxon>
        <taxon>Deinococci</taxon>
        <taxon>Thermales</taxon>
        <taxon>Thermaceae</taxon>
        <taxon>Calidithermus</taxon>
    </lineage>
</organism>
<gene>
    <name evidence="1" type="ORF">Mterra_00435</name>
</gene>
<evidence type="ECO:0000313" key="2">
    <source>
        <dbReference type="Proteomes" id="UP000265715"/>
    </source>
</evidence>
<dbReference type="AlphaFoldDB" id="A0A399F2X9"/>
<reference evidence="1 2" key="1">
    <citation type="submission" date="2018-08" db="EMBL/GenBank/DDBJ databases">
        <title>Meiothermus terrae DSM 26712 genome sequencing project.</title>
        <authorList>
            <person name="Da Costa M.S."/>
            <person name="Albuquerque L."/>
            <person name="Raposo P."/>
            <person name="Froufe H.J.C."/>
            <person name="Barroso C.S."/>
            <person name="Egas C."/>
        </authorList>
    </citation>
    <scope>NUCLEOTIDE SEQUENCE [LARGE SCALE GENOMIC DNA]</scope>
    <source>
        <strain evidence="1 2">DSM 26712</strain>
    </source>
</reference>
<accession>A0A399F2X9</accession>
<dbReference type="EMBL" id="QXDL01000009">
    <property type="protein sequence ID" value="RIH90453.1"/>
    <property type="molecule type" value="Genomic_DNA"/>
</dbReference>
<sequence>MNFDAFVFVNGRLQHIESNIAVACDRPATRSVPLRISLRDSVSVVFTRHIADKTGSASELVRKGDLSRLEPRLLSDVVTVANGEGLGEWASPADSTPAHPDRPTLSHISAVGAAINTFGGIIRTSTERQPVEVLIYNDTARATTYHLVCLHNDTQLAFVGGQSLITLRLPANQYATVRAMLEVPAEGELGLVHCYSLYSYGASAKQPVEVTPIWPAFTLRGAIR</sequence>
<evidence type="ECO:0000313" key="1">
    <source>
        <dbReference type="EMBL" id="RIH90453.1"/>
    </source>
</evidence>
<keyword evidence="2" id="KW-1185">Reference proteome</keyword>
<proteinExistence type="predicted"/>
<name>A0A399F2X9_9DEIN</name>
<protein>
    <submittedName>
        <fullName evidence="1">Uncharacterized protein</fullName>
    </submittedName>
</protein>